<proteinExistence type="predicted"/>
<feature type="signal peptide" evidence="1">
    <location>
        <begin position="1"/>
        <end position="24"/>
    </location>
</feature>
<organism evidence="2 3">
    <name type="scientific">Strigamia maritima</name>
    <name type="common">European centipede</name>
    <name type="synonym">Geophilus maritimus</name>
    <dbReference type="NCBI Taxonomy" id="126957"/>
    <lineage>
        <taxon>Eukaryota</taxon>
        <taxon>Metazoa</taxon>
        <taxon>Ecdysozoa</taxon>
        <taxon>Arthropoda</taxon>
        <taxon>Myriapoda</taxon>
        <taxon>Chilopoda</taxon>
        <taxon>Pleurostigmophora</taxon>
        <taxon>Geophilomorpha</taxon>
        <taxon>Linotaeniidae</taxon>
        <taxon>Strigamia</taxon>
    </lineage>
</organism>
<protein>
    <submittedName>
        <fullName evidence="2">Uncharacterized protein</fullName>
    </submittedName>
</protein>
<reference evidence="2" key="2">
    <citation type="submission" date="2015-02" db="UniProtKB">
        <authorList>
            <consortium name="EnsemblMetazoa"/>
        </authorList>
    </citation>
    <scope>IDENTIFICATION</scope>
</reference>
<evidence type="ECO:0000256" key="1">
    <source>
        <dbReference type="SAM" id="SignalP"/>
    </source>
</evidence>
<dbReference type="AlphaFoldDB" id="T1IUW2"/>
<reference evidence="3" key="1">
    <citation type="submission" date="2011-05" db="EMBL/GenBank/DDBJ databases">
        <authorList>
            <person name="Richards S.R."/>
            <person name="Qu J."/>
            <person name="Jiang H."/>
            <person name="Jhangiani S.N."/>
            <person name="Agravi P."/>
            <person name="Goodspeed R."/>
            <person name="Gross S."/>
            <person name="Mandapat C."/>
            <person name="Jackson L."/>
            <person name="Mathew T."/>
            <person name="Pu L."/>
            <person name="Thornton R."/>
            <person name="Saada N."/>
            <person name="Wilczek-Boney K.B."/>
            <person name="Lee S."/>
            <person name="Kovar C."/>
            <person name="Wu Y."/>
            <person name="Scherer S.E."/>
            <person name="Worley K.C."/>
            <person name="Muzny D.M."/>
            <person name="Gibbs R."/>
        </authorList>
    </citation>
    <scope>NUCLEOTIDE SEQUENCE</scope>
    <source>
        <strain evidence="3">Brora</strain>
    </source>
</reference>
<dbReference type="HOGENOM" id="CLU_2323298_0_0_1"/>
<evidence type="ECO:0000313" key="2">
    <source>
        <dbReference type="EnsemblMetazoa" id="SMAR004945-PA"/>
    </source>
</evidence>
<dbReference type="Proteomes" id="UP000014500">
    <property type="component" value="Unassembled WGS sequence"/>
</dbReference>
<keyword evidence="1" id="KW-0732">Signal</keyword>
<feature type="chain" id="PRO_5004579584" evidence="1">
    <location>
        <begin position="25"/>
        <end position="99"/>
    </location>
</feature>
<dbReference type="EMBL" id="JH431566">
    <property type="status" value="NOT_ANNOTATED_CDS"/>
    <property type="molecule type" value="Genomic_DNA"/>
</dbReference>
<sequence>MAEMPAKSLPFLLALVAITSLTEAFVFPSVKHEEIKKEVKKRDINDFTQEELQQIQDYLSALSPQDIENMSPSEREQLFVLLYVIGPEAFEKELQLESE</sequence>
<keyword evidence="3" id="KW-1185">Reference proteome</keyword>
<evidence type="ECO:0000313" key="3">
    <source>
        <dbReference type="Proteomes" id="UP000014500"/>
    </source>
</evidence>
<accession>T1IUW2</accession>
<name>T1IUW2_STRMM</name>
<dbReference type="EnsemblMetazoa" id="SMAR004945-RA">
    <property type="protein sequence ID" value="SMAR004945-PA"/>
    <property type="gene ID" value="SMAR004945"/>
</dbReference>